<dbReference type="STRING" id="160492.XF_1205"/>
<dbReference type="HOGENOM" id="CLU_2037182_0_0_6"/>
<sequence length="121" mass="13609">MYRPNTATRLLCGAIPYIASTHRNTVEFPLNCNGGISSRTENYATSGKKPSPVTVTWVNHPLHTFTHTEHQSQHKSSLTTNPVQSPLQCKAPQRGTQQFKVINQPIEIKYRRYGQQPAHQG</sequence>
<accession>Q9PE23</accession>
<evidence type="ECO:0000313" key="2">
    <source>
        <dbReference type="EMBL" id="AAF84015.1"/>
    </source>
</evidence>
<organism evidence="2 3">
    <name type="scientific">Xylella fastidiosa (strain 9a5c)</name>
    <dbReference type="NCBI Taxonomy" id="160492"/>
    <lineage>
        <taxon>Bacteria</taxon>
        <taxon>Pseudomonadati</taxon>
        <taxon>Pseudomonadota</taxon>
        <taxon>Gammaproteobacteria</taxon>
        <taxon>Lysobacterales</taxon>
        <taxon>Lysobacteraceae</taxon>
        <taxon>Xylella</taxon>
    </lineage>
</organism>
<evidence type="ECO:0000313" key="3">
    <source>
        <dbReference type="Proteomes" id="UP000000812"/>
    </source>
</evidence>
<dbReference type="PIR" id="D82711">
    <property type="entry name" value="D82711"/>
</dbReference>
<proteinExistence type="predicted"/>
<reference evidence="2 3" key="1">
    <citation type="journal article" date="2000" name="Nature">
        <title>The genome sequence of the plant pathogen Xylella fastidiosa.</title>
        <authorList>
            <person name="Simpson A.J."/>
            <person name="Reinach F.C."/>
            <person name="Arruda P."/>
            <person name="Abreu F.A."/>
            <person name="Acencio M."/>
            <person name="Alvarenga R."/>
            <person name="Alves L.M."/>
            <person name="Araya J.E."/>
            <person name="Baia G.S."/>
            <person name="Baptista C.S."/>
            <person name="Barros M.H."/>
            <person name="Bonaccorsi E.D."/>
            <person name="Bordin S."/>
            <person name="Bove J.M."/>
            <person name="Briones M.R."/>
            <person name="Bueno M.R."/>
            <person name="Camargo A.A."/>
            <person name="Camargo L.E."/>
            <person name="Carraro D.M."/>
            <person name="Carrer H."/>
            <person name="Colauto N.B."/>
            <person name="Colombo C."/>
            <person name="Costa F.F."/>
            <person name="Costa M.C."/>
            <person name="Costa-Neto C.M."/>
            <person name="Coutinho L.L."/>
            <person name="Cristofani M."/>
            <person name="Dias-Neto E."/>
            <person name="Docena C."/>
            <person name="El-Dorry H."/>
            <person name="Facincani A.P."/>
            <person name="Ferreira A.J."/>
            <person name="Ferreira V.C."/>
            <person name="Ferro J.A."/>
            <person name="Fraga J.S."/>
            <person name="Franca S.C."/>
            <person name="Franco M.C."/>
            <person name="Frohme M."/>
            <person name="Furlan L.R."/>
            <person name="Garnier M."/>
            <person name="Goldman G.H."/>
            <person name="Goldman M.H."/>
            <person name="Gomes S.L."/>
            <person name="Gruber A."/>
            <person name="Ho P.L."/>
            <person name="Hoheisel J.D."/>
            <person name="Junqueira M.L."/>
            <person name="Kemper E.L."/>
            <person name="Kitajima J.P."/>
            <person name="Krieger J.E."/>
            <person name="Kuramae E.E."/>
            <person name="Laigret F."/>
            <person name="Lambais M.R."/>
            <person name="Leite L.C."/>
            <person name="Lemos E.G."/>
            <person name="Lemos M.V."/>
            <person name="Lopes S.A."/>
            <person name="Lopes C.R."/>
            <person name="Machado J.A."/>
            <person name="Machado M.A."/>
            <person name="Madeira A.M."/>
            <person name="Madeira H.M."/>
            <person name="Marino C.L."/>
            <person name="Marques M.V."/>
            <person name="Martins E.A."/>
            <person name="Martins E.M."/>
            <person name="Matsukuma A.Y."/>
            <person name="Menck C.F."/>
            <person name="Miracca E.C."/>
            <person name="Miyaki C.Y."/>
            <person name="Monteriro-Vitorello C.B."/>
            <person name="Moon D.H."/>
            <person name="Nagai M.A."/>
            <person name="Nascimento A.L."/>
            <person name="Netto L.E."/>
            <person name="Nhani A.Jr."/>
            <person name="Nobrega F.G."/>
            <person name="Nunes L.R."/>
            <person name="Oliveira M.A."/>
            <person name="de Oliveira M.C."/>
            <person name="de Oliveira R.C."/>
            <person name="Palmieri D.A."/>
            <person name="Paris A."/>
            <person name="Peixoto B.R."/>
            <person name="Pereira G.A."/>
            <person name="Pereira H.A.Jr."/>
            <person name="Pesquero J.B."/>
            <person name="Quaggio R.B."/>
            <person name="Roberto P.G."/>
            <person name="Rodrigues V."/>
            <person name="de M Rosa A.J."/>
            <person name="de Rosa V.E.Jr."/>
            <person name="de Sa R.G."/>
            <person name="Santelli R.V."/>
            <person name="Sawasaki H.E."/>
            <person name="da Silva A.C."/>
            <person name="da Silva A.M."/>
            <person name="da Silva F.R."/>
            <person name="da Silva W.A.Jr."/>
            <person name="da Silveira J.F."/>
            <person name="Silvestri M.L."/>
            <person name="Siqueira W.J."/>
            <person name="de Souza A.A."/>
            <person name="de Souza A.P."/>
            <person name="Terenzi M.F."/>
            <person name="Truffi D."/>
            <person name="Tsai S.M."/>
            <person name="Tsuhako M.H."/>
            <person name="Vallada H."/>
            <person name="Van Sluys M.A."/>
            <person name="Verjovski-Almeida S."/>
            <person name="Vettore A.L."/>
            <person name="Zago M.A."/>
            <person name="Zatz M."/>
            <person name="Meidanis J."/>
            <person name="Setubal J.C."/>
        </authorList>
    </citation>
    <scope>NUCLEOTIDE SEQUENCE [LARGE SCALE GENOMIC DNA]</scope>
    <source>
        <strain evidence="2 3">9a5c</strain>
    </source>
</reference>
<gene>
    <name evidence="2" type="ordered locus">XF_1205</name>
</gene>
<name>Q9PE23_XYLFA</name>
<dbReference type="EMBL" id="AE003849">
    <property type="protein sequence ID" value="AAF84015.1"/>
    <property type="molecule type" value="Genomic_DNA"/>
</dbReference>
<evidence type="ECO:0000256" key="1">
    <source>
        <dbReference type="SAM" id="MobiDB-lite"/>
    </source>
</evidence>
<protein>
    <submittedName>
        <fullName evidence="2">Uncharacterized protein</fullName>
    </submittedName>
</protein>
<dbReference type="Proteomes" id="UP000000812">
    <property type="component" value="Chromosome"/>
</dbReference>
<feature type="compositionally biased region" description="Polar residues" evidence="1">
    <location>
        <begin position="74"/>
        <end position="86"/>
    </location>
</feature>
<dbReference type="AlphaFoldDB" id="Q9PE23"/>
<dbReference type="KEGG" id="xfa:XF_1205"/>
<feature type="region of interest" description="Disordered" evidence="1">
    <location>
        <begin position="66"/>
        <end position="86"/>
    </location>
</feature>